<dbReference type="RefSeq" id="WP_220204112.1">
    <property type="nucleotide sequence ID" value="NZ_BNJK01000001.1"/>
</dbReference>
<dbReference type="Proteomes" id="UP000597444">
    <property type="component" value="Unassembled WGS sequence"/>
</dbReference>
<protein>
    <submittedName>
        <fullName evidence="1">Uncharacterized protein</fullName>
    </submittedName>
</protein>
<gene>
    <name evidence="1" type="ORF">KSF_033710</name>
</gene>
<dbReference type="EMBL" id="BNJK01000001">
    <property type="protein sequence ID" value="GHO93323.1"/>
    <property type="molecule type" value="Genomic_DNA"/>
</dbReference>
<evidence type="ECO:0000313" key="1">
    <source>
        <dbReference type="EMBL" id="GHO93323.1"/>
    </source>
</evidence>
<accession>A0A8J3N2B1</accession>
<keyword evidence="2" id="KW-1185">Reference proteome</keyword>
<reference evidence="1" key="1">
    <citation type="submission" date="2020-10" db="EMBL/GenBank/DDBJ databases">
        <title>Taxonomic study of unclassified bacteria belonging to the class Ktedonobacteria.</title>
        <authorList>
            <person name="Yabe S."/>
            <person name="Wang C.M."/>
            <person name="Zheng Y."/>
            <person name="Sakai Y."/>
            <person name="Cavaletti L."/>
            <person name="Monciardini P."/>
            <person name="Donadio S."/>
        </authorList>
    </citation>
    <scope>NUCLEOTIDE SEQUENCE</scope>
    <source>
        <strain evidence="1">ID150040</strain>
    </source>
</reference>
<name>A0A8J3N2B1_9CHLR</name>
<comment type="caution">
    <text evidence="1">The sequence shown here is derived from an EMBL/GenBank/DDBJ whole genome shotgun (WGS) entry which is preliminary data.</text>
</comment>
<organism evidence="1 2">
    <name type="scientific">Reticulibacter mediterranei</name>
    <dbReference type="NCBI Taxonomy" id="2778369"/>
    <lineage>
        <taxon>Bacteria</taxon>
        <taxon>Bacillati</taxon>
        <taxon>Chloroflexota</taxon>
        <taxon>Ktedonobacteria</taxon>
        <taxon>Ktedonobacterales</taxon>
        <taxon>Reticulibacteraceae</taxon>
        <taxon>Reticulibacter</taxon>
    </lineage>
</organism>
<proteinExistence type="predicted"/>
<evidence type="ECO:0000313" key="2">
    <source>
        <dbReference type="Proteomes" id="UP000597444"/>
    </source>
</evidence>
<sequence>MSEAKSPQGISYLSNLEQVASEYRHRPKVTRPGPALVTPAVHLKWYDIYYEETPVSAQLVDQARSFLLAELEAGRLPLKNEIGFVVHHQCSAAYILYISTWRNENELWETIYIKDLAANGTFQQLERSATTPTYCVWVLGVVGHEQQAWTRYLYSPRDNVAKYAYVQDQMTGPV</sequence>
<dbReference type="AlphaFoldDB" id="A0A8J3N2B1"/>